<organism evidence="6 7">
    <name type="scientific">Clostridium disporicum</name>
    <dbReference type="NCBI Taxonomy" id="84024"/>
    <lineage>
        <taxon>Bacteria</taxon>
        <taxon>Bacillati</taxon>
        <taxon>Bacillota</taxon>
        <taxon>Clostridia</taxon>
        <taxon>Eubacteriales</taxon>
        <taxon>Clostridiaceae</taxon>
        <taxon>Clostridium</taxon>
    </lineage>
</organism>
<keyword evidence="4 6" id="KW-0808">Transferase</keyword>
<feature type="domain" description="Glycosyltransferase 2-like" evidence="5">
    <location>
        <begin position="5"/>
        <end position="182"/>
    </location>
</feature>
<comment type="similarity">
    <text evidence="2">Belongs to the glycosyltransferase 2 family.</text>
</comment>
<dbReference type="Gene3D" id="3.90.550.10">
    <property type="entry name" value="Spore Coat Polysaccharide Biosynthesis Protein SpsA, Chain A"/>
    <property type="match status" value="1"/>
</dbReference>
<name>A0A174IUB5_9CLOT</name>
<dbReference type="RefSeq" id="WP_055277991.1">
    <property type="nucleotide sequence ID" value="NZ_CYZV01000074.1"/>
</dbReference>
<evidence type="ECO:0000256" key="3">
    <source>
        <dbReference type="ARBA" id="ARBA00022676"/>
    </source>
</evidence>
<evidence type="ECO:0000313" key="6">
    <source>
        <dbReference type="EMBL" id="CUO88469.1"/>
    </source>
</evidence>
<accession>A0A174IUB5</accession>
<dbReference type="SUPFAM" id="SSF53448">
    <property type="entry name" value="Nucleotide-diphospho-sugar transferases"/>
    <property type="match status" value="1"/>
</dbReference>
<gene>
    <name evidence="6" type="primary">icaA_2</name>
    <name evidence="6" type="ORF">ERS852470_03631</name>
</gene>
<dbReference type="GO" id="GO:0016757">
    <property type="term" value="F:glycosyltransferase activity"/>
    <property type="evidence" value="ECO:0007669"/>
    <property type="project" value="UniProtKB-KW"/>
</dbReference>
<evidence type="ECO:0000256" key="2">
    <source>
        <dbReference type="ARBA" id="ARBA00006739"/>
    </source>
</evidence>
<dbReference type="AlphaFoldDB" id="A0A174IUB5"/>
<dbReference type="EC" id="2.4.1.-" evidence="6"/>
<evidence type="ECO:0000256" key="4">
    <source>
        <dbReference type="ARBA" id="ARBA00022679"/>
    </source>
</evidence>
<protein>
    <submittedName>
        <fullName evidence="6">Family 2 glycosyl transferase</fullName>
        <ecNumber evidence="6">2.4.1.-</ecNumber>
    </submittedName>
</protein>
<sequence length="333" mass="38909">MELISLVIINYNNKSYLKRCMNSIFDQTYKNLEIIFIDNESKDGSFEYMKEEYHDNGILLIRNKINNGYAGAANQGIKLSKGKYVMILNPDIIMESDFIEKMIVFIESDETIGALSGKLLKYDFERNKKLNYIDSAGIIMFKNTRCIDRGQNEEDLGQYDKTEQVFGVCGAAPLYRRSCLEKVSIDGEYFDEDFFAYKEDVDLSWRLNLAGFKNMYYPKAIAYHGRGLGGSNGGVIDFIKNRKTQSKFLRGISYRNHLMMLFKNNVNNTLDKYKLDIILRELKFTLYSIIFEAFNFKYFMEAIKLRDKMRIKREKIEKITKINDITLESVKLI</sequence>
<dbReference type="PANTHER" id="PTHR43179">
    <property type="entry name" value="RHAMNOSYLTRANSFERASE WBBL"/>
    <property type="match status" value="1"/>
</dbReference>
<dbReference type="PANTHER" id="PTHR43179:SF12">
    <property type="entry name" value="GALACTOFURANOSYLTRANSFERASE GLFT2"/>
    <property type="match status" value="1"/>
</dbReference>
<evidence type="ECO:0000313" key="7">
    <source>
        <dbReference type="Proteomes" id="UP000095558"/>
    </source>
</evidence>
<dbReference type="EMBL" id="CYZV01000074">
    <property type="protein sequence ID" value="CUO88469.1"/>
    <property type="molecule type" value="Genomic_DNA"/>
</dbReference>
<keyword evidence="3 6" id="KW-0328">Glycosyltransferase</keyword>
<evidence type="ECO:0000256" key="1">
    <source>
        <dbReference type="ARBA" id="ARBA00004776"/>
    </source>
</evidence>
<reference evidence="6 7" key="1">
    <citation type="submission" date="2015-09" db="EMBL/GenBank/DDBJ databases">
        <authorList>
            <consortium name="Pathogen Informatics"/>
        </authorList>
    </citation>
    <scope>NUCLEOTIDE SEQUENCE [LARGE SCALE GENOMIC DNA]</scope>
    <source>
        <strain evidence="6 7">2789STDY5834855</strain>
    </source>
</reference>
<dbReference type="Pfam" id="PF00535">
    <property type="entry name" value="Glycos_transf_2"/>
    <property type="match status" value="1"/>
</dbReference>
<dbReference type="CDD" id="cd04186">
    <property type="entry name" value="GT_2_like_c"/>
    <property type="match status" value="1"/>
</dbReference>
<dbReference type="Proteomes" id="UP000095558">
    <property type="component" value="Unassembled WGS sequence"/>
</dbReference>
<comment type="pathway">
    <text evidence="1">Cell wall biogenesis; cell wall polysaccharide biosynthesis.</text>
</comment>
<evidence type="ECO:0000259" key="5">
    <source>
        <dbReference type="Pfam" id="PF00535"/>
    </source>
</evidence>
<proteinExistence type="inferred from homology"/>
<dbReference type="InterPro" id="IPR029044">
    <property type="entry name" value="Nucleotide-diphossugar_trans"/>
</dbReference>
<dbReference type="InterPro" id="IPR001173">
    <property type="entry name" value="Glyco_trans_2-like"/>
</dbReference>